<organism evidence="2 3">
    <name type="scientific">Thiothrix lacustris</name>
    <dbReference type="NCBI Taxonomy" id="525917"/>
    <lineage>
        <taxon>Bacteria</taxon>
        <taxon>Pseudomonadati</taxon>
        <taxon>Pseudomonadota</taxon>
        <taxon>Gammaproteobacteria</taxon>
        <taxon>Thiotrichales</taxon>
        <taxon>Thiotrichaceae</taxon>
        <taxon>Thiothrix</taxon>
    </lineage>
</organism>
<keyword evidence="1" id="KW-0732">Signal</keyword>
<dbReference type="NCBIfam" id="NF033652">
    <property type="entry name" value="LbtU_sider_porin"/>
    <property type="match status" value="1"/>
</dbReference>
<reference evidence="2 3" key="1">
    <citation type="submission" date="2023-08" db="EMBL/GenBank/DDBJ databases">
        <title>New molecular markers tilS and rpoB for phylogenetic and monitoring studies of the genus Thiothrix biodiversity.</title>
        <authorList>
            <person name="Ravin N.V."/>
            <person name="Smolyakov D."/>
            <person name="Markov N.D."/>
            <person name="Beletsky A.V."/>
            <person name="Mardanov A.V."/>
            <person name="Rudenko T.S."/>
            <person name="Grabovich M.Y."/>
        </authorList>
    </citation>
    <scope>NUCLEOTIDE SEQUENCE [LARGE SCALE GENOMIC DNA]</scope>
    <source>
        <strain evidence="2 3">MK1</strain>
    </source>
</reference>
<proteinExistence type="predicted"/>
<keyword evidence="3" id="KW-1185">Reference proteome</keyword>
<evidence type="ECO:0000313" key="3">
    <source>
        <dbReference type="Proteomes" id="UP001236657"/>
    </source>
</evidence>
<feature type="signal peptide" evidence="1">
    <location>
        <begin position="1"/>
        <end position="23"/>
    </location>
</feature>
<dbReference type="RefSeq" id="WP_308894333.1">
    <property type="nucleotide sequence ID" value="NZ_CP133218.1"/>
</dbReference>
<feature type="chain" id="PRO_5046723417" evidence="1">
    <location>
        <begin position="24"/>
        <end position="300"/>
    </location>
</feature>
<name>A0ABY9MNA9_9GAMM</name>
<dbReference type="Gene3D" id="2.40.160.10">
    <property type="entry name" value="Porin"/>
    <property type="match status" value="1"/>
</dbReference>
<sequence>MFLKKRTLLSILIGVSLTNPVFAATTFSGLVEVEAGFVSNDDGDTSDITVPTVELGIDNKLHDKLDGHLLFLYEQGENSDNISVDEATLTFKPREGLDVTVGRMYVPFGKFDSNMVSDPLTLELAETQEEALQLGMSAGNLAGSAYVFKDDEDGGDKIDDYGANLGYATETVGAGISYISDVNDKAASGVGLYASAQIGRGGVIVEHIVVDDITLEDDSTAKPSATNLEVGLDIGNDRTIALAYQQTKEAEALELPETATGIAYRMPVFEKASFAAEYMNNEGYDGAKETVVTLQVAYEF</sequence>
<dbReference type="SUPFAM" id="SSF56935">
    <property type="entry name" value="Porins"/>
    <property type="match status" value="1"/>
</dbReference>
<dbReference type="Proteomes" id="UP001236657">
    <property type="component" value="Chromosome"/>
</dbReference>
<dbReference type="InterPro" id="IPR023614">
    <property type="entry name" value="Porin_dom_sf"/>
</dbReference>
<evidence type="ECO:0000256" key="1">
    <source>
        <dbReference type="SAM" id="SignalP"/>
    </source>
</evidence>
<dbReference type="InterPro" id="IPR010870">
    <property type="entry name" value="Porin_O/P"/>
</dbReference>
<dbReference type="EMBL" id="CP133218">
    <property type="protein sequence ID" value="WML90013.1"/>
    <property type="molecule type" value="Genomic_DNA"/>
</dbReference>
<evidence type="ECO:0000313" key="2">
    <source>
        <dbReference type="EMBL" id="WML90013.1"/>
    </source>
</evidence>
<protein>
    <submittedName>
        <fullName evidence="2">LbtU family siderophore porin</fullName>
    </submittedName>
</protein>
<gene>
    <name evidence="2" type="ORF">RCF98_13680</name>
</gene>
<accession>A0ABY9MNA9</accession>
<dbReference type="Pfam" id="PF07396">
    <property type="entry name" value="Porin_O_P"/>
    <property type="match status" value="1"/>
</dbReference>